<dbReference type="InterPro" id="IPR018759">
    <property type="entry name" value="BBP2_2"/>
</dbReference>
<evidence type="ECO:0000313" key="2">
    <source>
        <dbReference type="EMBL" id="MCT8989853.1"/>
    </source>
</evidence>
<sequence>MARDRLGKGYAVYLACAAGLVAAVLPAASQEMDLRGAVRESDVNALLLGPDEFSDEEAGSTGIPAEPYQPASLGADVFLDSEELFGRSDALPGRARRSAGAGVPERQDESPAATAAVPALDGVNTATVRAVSVDAAEREALPLRLNQRATTIEGGARQSEEDPYAPLGLRVGTFVVVTELEQGLTSTTNADKSPGGDNAVLSETSLRLRAESDWPRHRATAEAYGTFRKSVSGEEVKELEGGAETRLELDLLDDLTARALLAYKAVREGASSPVAIPGVEEQPLRHTLHGSLGLERSLGRLRLGLTSEVQRDQYGDAELVGGGTLSQSDRDSTLVLARLRGGYEISPALTPFVEVEAGRRIYDNERDSAGYERSATRLGARAGVALDLSEKLRGELSAGWLSQDFEDSRLATISGPALAASLTWSPRRGTVVGLDASTEIEGSTDPGLSGSLLYSGTLRIERELRSNLTGEAALGASYRDYEAGGHDVILTGEAILTWWLNRYAGLTGRLRHERQTSSLPGRDYDATSLFMGLKLQR</sequence>
<protein>
    <submittedName>
        <fullName evidence="2">Outer membrane beta-barrel protein</fullName>
    </submittedName>
</protein>
<dbReference type="AlphaFoldDB" id="A0A9X2X718"/>
<evidence type="ECO:0000313" key="3">
    <source>
        <dbReference type="Proteomes" id="UP001149009"/>
    </source>
</evidence>
<dbReference type="InterPro" id="IPR036709">
    <property type="entry name" value="Autotransporte_beta_dom_sf"/>
</dbReference>
<name>A0A9X2X718_9HYPH</name>
<proteinExistence type="predicted"/>
<comment type="caution">
    <text evidence="2">The sequence shown here is derived from an EMBL/GenBank/DDBJ whole genome shotgun (WGS) entry which is preliminary data.</text>
</comment>
<dbReference type="Proteomes" id="UP001149009">
    <property type="component" value="Unassembled WGS sequence"/>
</dbReference>
<feature type="region of interest" description="Disordered" evidence="1">
    <location>
        <begin position="89"/>
        <end position="118"/>
    </location>
</feature>
<evidence type="ECO:0000256" key="1">
    <source>
        <dbReference type="SAM" id="MobiDB-lite"/>
    </source>
</evidence>
<dbReference type="EMBL" id="JAODNV010000006">
    <property type="protein sequence ID" value="MCT8989853.1"/>
    <property type="molecule type" value="Genomic_DNA"/>
</dbReference>
<dbReference type="Pfam" id="PF10082">
    <property type="entry name" value="BBP2_2"/>
    <property type="match status" value="1"/>
</dbReference>
<reference evidence="2" key="1">
    <citation type="submission" date="2022-08" db="EMBL/GenBank/DDBJ databases">
        <title>Chelativorans sichuanense sp. nov., a paraffin oil-degrading bacterium isolated from a mixture of oil-based drill cuttings and paddy soil.</title>
        <authorList>
            <person name="Yu J."/>
            <person name="Liu H."/>
            <person name="Chen Q."/>
        </authorList>
    </citation>
    <scope>NUCLEOTIDE SEQUENCE</scope>
    <source>
        <strain evidence="2">SCAU 2101</strain>
    </source>
</reference>
<gene>
    <name evidence="2" type="ORF">NYR54_06035</name>
</gene>
<keyword evidence="3" id="KW-1185">Reference proteome</keyword>
<accession>A0A9X2X718</accession>
<dbReference type="RefSeq" id="WP_261514696.1">
    <property type="nucleotide sequence ID" value="NZ_JAODNV010000006.1"/>
</dbReference>
<dbReference type="SUPFAM" id="SSF103515">
    <property type="entry name" value="Autotransporter"/>
    <property type="match status" value="1"/>
</dbReference>
<organism evidence="2 3">
    <name type="scientific">Chelativorans petroleitrophicus</name>
    <dbReference type="NCBI Taxonomy" id="2975484"/>
    <lineage>
        <taxon>Bacteria</taxon>
        <taxon>Pseudomonadati</taxon>
        <taxon>Pseudomonadota</taxon>
        <taxon>Alphaproteobacteria</taxon>
        <taxon>Hyphomicrobiales</taxon>
        <taxon>Phyllobacteriaceae</taxon>
        <taxon>Chelativorans</taxon>
    </lineage>
</organism>